<dbReference type="RefSeq" id="WP_095130618.1">
    <property type="nucleotide sequence ID" value="NZ_NIBG01000001.1"/>
</dbReference>
<dbReference type="OrthoDB" id="90760at2"/>
<organism evidence="2 3">
    <name type="scientific">Anaeromicrobium sediminis</name>
    <dbReference type="NCBI Taxonomy" id="1478221"/>
    <lineage>
        <taxon>Bacteria</taxon>
        <taxon>Bacillati</taxon>
        <taxon>Bacillota</taxon>
        <taxon>Clostridia</taxon>
        <taxon>Peptostreptococcales</taxon>
        <taxon>Thermotaleaceae</taxon>
        <taxon>Anaeromicrobium</taxon>
    </lineage>
</organism>
<reference evidence="2 3" key="1">
    <citation type="submission" date="2017-06" db="EMBL/GenBank/DDBJ databases">
        <title>Draft genome sequence of anaerobic fermentative bacterium Anaeromicrobium sediminis DY2726D isolated from West Pacific Ocean sediments.</title>
        <authorList>
            <person name="Zeng X."/>
        </authorList>
    </citation>
    <scope>NUCLEOTIDE SEQUENCE [LARGE SCALE GENOMIC DNA]</scope>
    <source>
        <strain evidence="2 3">DY2726D</strain>
    </source>
</reference>
<dbReference type="EMBL" id="NIBG01000001">
    <property type="protein sequence ID" value="PAB61317.1"/>
    <property type="molecule type" value="Genomic_DNA"/>
</dbReference>
<keyword evidence="1" id="KW-1133">Transmembrane helix</keyword>
<keyword evidence="1" id="KW-0472">Membrane</keyword>
<dbReference type="AlphaFoldDB" id="A0A267MPE6"/>
<comment type="caution">
    <text evidence="2">The sequence shown here is derived from an EMBL/GenBank/DDBJ whole genome shotgun (WGS) entry which is preliminary data.</text>
</comment>
<keyword evidence="1" id="KW-0812">Transmembrane</keyword>
<proteinExistence type="predicted"/>
<protein>
    <recommendedName>
        <fullName evidence="4">Phage tail tape measure protein</fullName>
    </recommendedName>
</protein>
<evidence type="ECO:0000313" key="3">
    <source>
        <dbReference type="Proteomes" id="UP000216024"/>
    </source>
</evidence>
<keyword evidence="3" id="KW-1185">Reference proteome</keyword>
<evidence type="ECO:0000313" key="2">
    <source>
        <dbReference type="EMBL" id="PAB61317.1"/>
    </source>
</evidence>
<evidence type="ECO:0008006" key="4">
    <source>
        <dbReference type="Google" id="ProtNLM"/>
    </source>
</evidence>
<gene>
    <name evidence="2" type="ORF">CCE28_02475</name>
</gene>
<evidence type="ECO:0000256" key="1">
    <source>
        <dbReference type="SAM" id="Phobius"/>
    </source>
</evidence>
<sequence>MRVGQLLARLRLDSSGYQAGVRQAQRSNTGLERSISGVSRAIKIMFAGFVTKKLTDFFIGGNAQFEQYRITFEKLLGSTEAAQNKMEELAEFAAKTPFQLEGVVEAGKLLEAYGLSTKKYLEDSGDLASAFGKDISEVARAIGRLNSGDFGEAFQRLRDFGISRRELEAEGLEFDRGGAYVGSVDKALTAVQKIIKEKFGGTMEAQSKSAKGLISTIIDNFKAFGREAGEQAFDKVKASLEELLETINELSEDGTLSLWAEKVGMVLALVIDSLIAFGKGIINLGKFIKEHKVEFTFFTTFLATTLTIIKGYAIFSTINRLMMQFVAAQQAATMQQALMNAVMQANPILLIVSLIAGLITALITLYKTNDKAKYYIQQAWGGIKIIIATVIRDIIGDLQRLLGWIPKVGEALDKLKDKTDQ</sequence>
<feature type="transmembrane region" description="Helical" evidence="1">
    <location>
        <begin position="294"/>
        <end position="315"/>
    </location>
</feature>
<feature type="transmembrane region" description="Helical" evidence="1">
    <location>
        <begin position="348"/>
        <end position="366"/>
    </location>
</feature>
<name>A0A267MPE6_9FIRM</name>
<accession>A0A267MPE6</accession>
<dbReference type="Proteomes" id="UP000216024">
    <property type="component" value="Unassembled WGS sequence"/>
</dbReference>
<feature type="transmembrane region" description="Helical" evidence="1">
    <location>
        <begin position="263"/>
        <end position="282"/>
    </location>
</feature>